<name>A0AAN8Z5Y4_9MAGN</name>
<dbReference type="EMBL" id="JBAMMX010000017">
    <property type="protein sequence ID" value="KAK6923715.1"/>
    <property type="molecule type" value="Genomic_DNA"/>
</dbReference>
<keyword evidence="6" id="KW-0413">Isomerase</keyword>
<dbReference type="Pfam" id="PF13848">
    <property type="entry name" value="Thioredoxin_6"/>
    <property type="match status" value="1"/>
</dbReference>
<proteinExistence type="inferred from homology"/>
<protein>
    <recommendedName>
        <fullName evidence="4">protein disulfide-isomerase</fullName>
        <ecNumber evidence="4">5.3.4.1</ecNumber>
    </recommendedName>
</protein>
<dbReference type="PANTHER" id="PTHR18929">
    <property type="entry name" value="PROTEIN DISULFIDE ISOMERASE"/>
    <property type="match status" value="1"/>
</dbReference>
<dbReference type="EC" id="5.3.4.1" evidence="4"/>
<dbReference type="GO" id="GO:0006457">
    <property type="term" value="P:protein folding"/>
    <property type="evidence" value="ECO:0007669"/>
    <property type="project" value="TreeGrafter"/>
</dbReference>
<evidence type="ECO:0000256" key="4">
    <source>
        <dbReference type="ARBA" id="ARBA00012723"/>
    </source>
</evidence>
<evidence type="ECO:0000313" key="9">
    <source>
        <dbReference type="EMBL" id="KAK6923715.1"/>
    </source>
</evidence>
<dbReference type="PANTHER" id="PTHR18929:SF132">
    <property type="entry name" value="PROTEIN DISULFIDE-ISOMERASE A3"/>
    <property type="match status" value="1"/>
</dbReference>
<dbReference type="GO" id="GO:0003756">
    <property type="term" value="F:protein disulfide isomerase activity"/>
    <property type="evidence" value="ECO:0007669"/>
    <property type="project" value="UniProtKB-EC"/>
</dbReference>
<evidence type="ECO:0000256" key="1">
    <source>
        <dbReference type="ARBA" id="ARBA00001182"/>
    </source>
</evidence>
<evidence type="ECO:0000256" key="5">
    <source>
        <dbReference type="ARBA" id="ARBA00022824"/>
    </source>
</evidence>
<dbReference type="InterPro" id="IPR036249">
    <property type="entry name" value="Thioredoxin-like_sf"/>
</dbReference>
<sequence length="393" mass="43911">MASRFLVDLVLTLALGCVCASEEKEFVVTLDHSNFSQVVSKHDFIVVEFYAPCVLIKQLGPASAEIKSSQDAAKVIDDKRVFIVGVFPEFSGKEYDNFTSLAKKMRSDYGFGCTKDAKVLPRGESDVKKPTIRLLKPFDELAVDSQNFDIDAAQKFIEESSVPLVTVFDKDPVNQPYLNKFFNTPNAKAMLFLNFSHPRIDGTLSSRLFSKLTDNAYSFPSDFFVGCTVFWAEEGKAALNLSTRQGSREIAQGKGGARPHCTLDQGVQVNDEPVKVVFADNIQDMVFNSGKNYLMHCLQPWKRLLFPCKMIQMLRLLSCEKFGTLVIFQDATANVVPKTTFFGSTSGKIVECEGDRTKEDIIAFIQKNRDPIFKAEAEKDKAEKVADFGKDEL</sequence>
<keyword evidence="8" id="KW-0732">Signal</keyword>
<evidence type="ECO:0000313" key="10">
    <source>
        <dbReference type="Proteomes" id="UP001370490"/>
    </source>
</evidence>
<evidence type="ECO:0000256" key="7">
    <source>
        <dbReference type="ARBA" id="ARBA00023284"/>
    </source>
</evidence>
<comment type="subcellular location">
    <subcellularLocation>
        <location evidence="2">Endoplasmic reticulum lumen</location>
    </subcellularLocation>
</comment>
<comment type="similarity">
    <text evidence="3">Belongs to the protein disulfide isomerase family.</text>
</comment>
<evidence type="ECO:0000256" key="2">
    <source>
        <dbReference type="ARBA" id="ARBA00004319"/>
    </source>
</evidence>
<accession>A0AAN8Z5Y4</accession>
<evidence type="ECO:0000256" key="8">
    <source>
        <dbReference type="SAM" id="SignalP"/>
    </source>
</evidence>
<dbReference type="Proteomes" id="UP001370490">
    <property type="component" value="Unassembled WGS sequence"/>
</dbReference>
<dbReference type="FunFam" id="3.40.30.10:FF:000150">
    <property type="entry name" value="Protein disulfide-isomerase"/>
    <property type="match status" value="1"/>
</dbReference>
<dbReference type="Gene3D" id="3.40.30.10">
    <property type="entry name" value="Glutaredoxin"/>
    <property type="match status" value="1"/>
</dbReference>
<reference evidence="9 10" key="1">
    <citation type="submission" date="2023-12" db="EMBL/GenBank/DDBJ databases">
        <title>A high-quality genome assembly for Dillenia turbinata (Dilleniales).</title>
        <authorList>
            <person name="Chanderbali A."/>
        </authorList>
    </citation>
    <scope>NUCLEOTIDE SEQUENCE [LARGE SCALE GENOMIC DNA]</scope>
    <source>
        <strain evidence="9">LSX21</strain>
        <tissue evidence="9">Leaf</tissue>
    </source>
</reference>
<keyword evidence="5" id="KW-0256">Endoplasmic reticulum</keyword>
<dbReference type="GO" id="GO:0034976">
    <property type="term" value="P:response to endoplasmic reticulum stress"/>
    <property type="evidence" value="ECO:0007669"/>
    <property type="project" value="TreeGrafter"/>
</dbReference>
<feature type="signal peptide" evidence="8">
    <location>
        <begin position="1"/>
        <end position="20"/>
    </location>
</feature>
<keyword evidence="10" id="KW-1185">Reference proteome</keyword>
<comment type="catalytic activity">
    <reaction evidence="1">
        <text>Catalyzes the rearrangement of -S-S- bonds in proteins.</text>
        <dbReference type="EC" id="5.3.4.1"/>
    </reaction>
</comment>
<organism evidence="9 10">
    <name type="scientific">Dillenia turbinata</name>
    <dbReference type="NCBI Taxonomy" id="194707"/>
    <lineage>
        <taxon>Eukaryota</taxon>
        <taxon>Viridiplantae</taxon>
        <taxon>Streptophyta</taxon>
        <taxon>Embryophyta</taxon>
        <taxon>Tracheophyta</taxon>
        <taxon>Spermatophyta</taxon>
        <taxon>Magnoliopsida</taxon>
        <taxon>eudicotyledons</taxon>
        <taxon>Gunneridae</taxon>
        <taxon>Pentapetalae</taxon>
        <taxon>Dilleniales</taxon>
        <taxon>Dilleniaceae</taxon>
        <taxon>Dillenia</taxon>
    </lineage>
</organism>
<feature type="chain" id="PRO_5042960878" description="protein disulfide-isomerase" evidence="8">
    <location>
        <begin position="21"/>
        <end position="393"/>
    </location>
</feature>
<dbReference type="AlphaFoldDB" id="A0AAN8Z5Y4"/>
<comment type="caution">
    <text evidence="9">The sequence shown here is derived from an EMBL/GenBank/DDBJ whole genome shotgun (WGS) entry which is preliminary data.</text>
</comment>
<dbReference type="CDD" id="cd02981">
    <property type="entry name" value="PDI_b_family"/>
    <property type="match status" value="1"/>
</dbReference>
<evidence type="ECO:0000256" key="6">
    <source>
        <dbReference type="ARBA" id="ARBA00023235"/>
    </source>
</evidence>
<dbReference type="GO" id="GO:0005788">
    <property type="term" value="C:endoplasmic reticulum lumen"/>
    <property type="evidence" value="ECO:0007669"/>
    <property type="project" value="UniProtKB-SubCell"/>
</dbReference>
<keyword evidence="7" id="KW-0676">Redox-active center</keyword>
<gene>
    <name evidence="9" type="ORF">RJ641_009915</name>
</gene>
<dbReference type="SUPFAM" id="SSF52833">
    <property type="entry name" value="Thioredoxin-like"/>
    <property type="match status" value="1"/>
</dbReference>
<evidence type="ECO:0000256" key="3">
    <source>
        <dbReference type="ARBA" id="ARBA00006347"/>
    </source>
</evidence>